<dbReference type="STRING" id="100787.A0A0G4L0J9"/>
<dbReference type="GO" id="GO:0016616">
    <property type="term" value="F:oxidoreductase activity, acting on the CH-OH group of donors, NAD or NADP as acceptor"/>
    <property type="evidence" value="ECO:0007669"/>
    <property type="project" value="UniProtKB-ARBA"/>
</dbReference>
<sequence>MSSGRSFKLNSGHSIPAVGLGTWQSGPNEVARAVEHALRHGYRHIDAAAVYDNEEEVGAGIKASGVPREEIFLTSKLWNTHHKAEDVEEALDQSLADLGTDYVDLYLIHWPVSFSKPAEKKQRFPLAADGGVDVIDVPASETWKAMEALVKKGKIRSIGVSNFSRARIEDLLKNAEIKPAVNQIEAHPYLQQPELLEWSKQQDILITAYSPSGNNIYNLPKALDDPEVAAIAKELNSGHSIPAVGLGTWQSGPNEVARAVEHALRHGYRHIDAAAVYDNEEEVGAGIKASGVPRKEIFLTSKLWNTHHKAEDVEEALDQSLADLGTDYVDLYLIHWPVSFSKPAEKKQRFPLAADGGVDVIDVPASETWKAMEALVKKGKIRSIGVSNFSKARIEDLLKTAEIKPAVNQIEAHPYLQQPELLEWSKQQDILITAYSPSGNNIYNLPKALDDPEVAAIAKEVGRQPAQVLIQWAVQRGTVVLPKSVTPSRIEENFQDFELPAAALERINKLDKNHRYNMPARLGVDVFGEHDEAFLKKARADWIAAQKAAK</sequence>
<dbReference type="EMBL" id="CVQH01006668">
    <property type="protein sequence ID" value="CRK15539.1"/>
    <property type="molecule type" value="Genomic_DNA"/>
</dbReference>
<keyword evidence="6" id="KW-1185">Reference proteome</keyword>
<dbReference type="InterPro" id="IPR018170">
    <property type="entry name" value="Aldo/ket_reductase_CS"/>
</dbReference>
<dbReference type="InterPro" id="IPR020471">
    <property type="entry name" value="AKR"/>
</dbReference>
<evidence type="ECO:0000256" key="2">
    <source>
        <dbReference type="ARBA" id="ARBA00022857"/>
    </source>
</evidence>
<keyword evidence="3" id="KW-0560">Oxidoreductase</keyword>
<accession>A0A0G4L0J9</accession>
<reference evidence="5 6" key="1">
    <citation type="submission" date="2015-05" db="EMBL/GenBank/DDBJ databases">
        <authorList>
            <person name="Wang D.B."/>
            <person name="Wang M."/>
        </authorList>
    </citation>
    <scope>NUCLEOTIDE SEQUENCE [LARGE SCALE GENOMIC DNA]</scope>
    <source>
        <strain evidence="5">VL1</strain>
    </source>
</reference>
<protein>
    <recommendedName>
        <fullName evidence="4">NADP-dependent oxidoreductase domain-containing protein</fullName>
    </recommendedName>
</protein>
<gene>
    <name evidence="5" type="ORF">BN1708_002768</name>
</gene>
<dbReference type="Pfam" id="PF00248">
    <property type="entry name" value="Aldo_ket_red"/>
    <property type="match status" value="2"/>
</dbReference>
<dbReference type="CDD" id="cd19071">
    <property type="entry name" value="AKR_AKR1-5-like"/>
    <property type="match status" value="1"/>
</dbReference>
<evidence type="ECO:0000259" key="4">
    <source>
        <dbReference type="Pfam" id="PF00248"/>
    </source>
</evidence>
<dbReference type="InterPro" id="IPR023210">
    <property type="entry name" value="NADP_OxRdtase_dom"/>
</dbReference>
<name>A0A0G4L0J9_VERLO</name>
<evidence type="ECO:0000313" key="5">
    <source>
        <dbReference type="EMBL" id="CRK15539.1"/>
    </source>
</evidence>
<dbReference type="SUPFAM" id="SSF51430">
    <property type="entry name" value="NAD(P)-linked oxidoreductase"/>
    <property type="match status" value="2"/>
</dbReference>
<evidence type="ECO:0000313" key="6">
    <source>
        <dbReference type="Proteomes" id="UP000044602"/>
    </source>
</evidence>
<keyword evidence="2" id="KW-0521">NADP</keyword>
<dbReference type="PROSITE" id="PS00798">
    <property type="entry name" value="ALDOKETO_REDUCTASE_1"/>
    <property type="match status" value="2"/>
</dbReference>
<feature type="domain" description="NADP-dependent oxidoreductase" evidence="4">
    <location>
        <begin position="244"/>
        <end position="511"/>
    </location>
</feature>
<dbReference type="PANTHER" id="PTHR11732">
    <property type="entry name" value="ALDO/KETO REDUCTASE"/>
    <property type="match status" value="1"/>
</dbReference>
<dbReference type="FunFam" id="3.20.20.100:FF:000007">
    <property type="entry name" value="NAD(P)H-dependent D-xylose reductase xyl1"/>
    <property type="match status" value="1"/>
</dbReference>
<feature type="domain" description="NADP-dependent oxidoreductase" evidence="4">
    <location>
        <begin position="18"/>
        <end position="214"/>
    </location>
</feature>
<evidence type="ECO:0000256" key="3">
    <source>
        <dbReference type="ARBA" id="ARBA00023002"/>
    </source>
</evidence>
<dbReference type="AlphaFoldDB" id="A0A0G4L0J9"/>
<dbReference type="FunFam" id="3.20.20.100:FF:000002">
    <property type="entry name" value="2,5-diketo-D-gluconic acid reductase A"/>
    <property type="match status" value="1"/>
</dbReference>
<dbReference type="PRINTS" id="PR00069">
    <property type="entry name" value="ALDKETRDTASE"/>
</dbReference>
<dbReference type="InterPro" id="IPR036812">
    <property type="entry name" value="NAD(P)_OxRdtase_dom_sf"/>
</dbReference>
<comment type="similarity">
    <text evidence="1">Belongs to the aldo/keto reductase family.</text>
</comment>
<proteinExistence type="inferred from homology"/>
<evidence type="ECO:0000256" key="1">
    <source>
        <dbReference type="ARBA" id="ARBA00007905"/>
    </source>
</evidence>
<dbReference type="Proteomes" id="UP000044602">
    <property type="component" value="Unassembled WGS sequence"/>
</dbReference>
<organism evidence="5 6">
    <name type="scientific">Verticillium longisporum</name>
    <name type="common">Verticillium dahliae var. longisporum</name>
    <dbReference type="NCBI Taxonomy" id="100787"/>
    <lineage>
        <taxon>Eukaryota</taxon>
        <taxon>Fungi</taxon>
        <taxon>Dikarya</taxon>
        <taxon>Ascomycota</taxon>
        <taxon>Pezizomycotina</taxon>
        <taxon>Sordariomycetes</taxon>
        <taxon>Hypocreomycetidae</taxon>
        <taxon>Glomerellales</taxon>
        <taxon>Plectosphaerellaceae</taxon>
        <taxon>Verticillium</taxon>
    </lineage>
</organism>
<dbReference type="PROSITE" id="PS00062">
    <property type="entry name" value="ALDOKETO_REDUCTASE_2"/>
    <property type="match status" value="2"/>
</dbReference>
<dbReference type="Gene3D" id="3.20.20.100">
    <property type="entry name" value="NADP-dependent oxidoreductase domain"/>
    <property type="match status" value="2"/>
</dbReference>